<gene>
    <name evidence="2" type="ORF">DMC30DRAFT_415050</name>
</gene>
<dbReference type="InterPro" id="IPR036390">
    <property type="entry name" value="WH_DNA-bd_sf"/>
</dbReference>
<dbReference type="EMBL" id="SOZI01000024">
    <property type="protein sequence ID" value="TNY22506.1"/>
    <property type="molecule type" value="Genomic_DNA"/>
</dbReference>
<organism evidence="2 3">
    <name type="scientific">Rhodotorula diobovata</name>
    <dbReference type="NCBI Taxonomy" id="5288"/>
    <lineage>
        <taxon>Eukaryota</taxon>
        <taxon>Fungi</taxon>
        <taxon>Dikarya</taxon>
        <taxon>Basidiomycota</taxon>
        <taxon>Pucciniomycotina</taxon>
        <taxon>Microbotryomycetes</taxon>
        <taxon>Sporidiobolales</taxon>
        <taxon>Sporidiobolaceae</taxon>
        <taxon>Rhodotorula</taxon>
    </lineage>
</organism>
<sequence length="396" mass="42694">MDVDGGATGDDKDAETTLGTEPDTTKTLEMLEQTETAALQQASKKDRPRRKSTRNKVKTPDDACECGDKDEDACDVWKHTSCYGFDAATDQRIPDFFECYRCLAYAALGETAHEPDKEDEIEQALAEFRSLALFRRALAVVWSEGVLSMAQLAKRLAVDNSTAAQVIKRLKSEEFMLEQGAPQRRQRGENASQVGSLKAGTFIVNKSAKQLKRKKAEYFDPGRGAEHAVLVEDSPSSSQQNQKLAFGGAPDPSTSPADPIIDDSQPLPFSTPDSIAAADSASGTGPLAPARGQTQRYSAAKRFEEPPASYVPQGDAKVKGKGKAVERVKDRPAGQPAPMDVDLAPAPSPQSSTSRAGLKKRRSMAELQVNSEHNAVTGGVPARKKQKVSEASEIEV</sequence>
<dbReference type="Proteomes" id="UP000311382">
    <property type="component" value="Unassembled WGS sequence"/>
</dbReference>
<evidence type="ECO:0000313" key="2">
    <source>
        <dbReference type="EMBL" id="TNY22506.1"/>
    </source>
</evidence>
<feature type="region of interest" description="Disordered" evidence="1">
    <location>
        <begin position="1"/>
        <end position="63"/>
    </location>
</feature>
<dbReference type="InterPro" id="IPR011011">
    <property type="entry name" value="Znf_FYVE_PHD"/>
</dbReference>
<feature type="compositionally biased region" description="Polar residues" evidence="1">
    <location>
        <begin position="234"/>
        <end position="243"/>
    </location>
</feature>
<dbReference type="STRING" id="5288.A0A5C5G1P8"/>
<name>A0A5C5G1P8_9BASI</name>
<keyword evidence="3" id="KW-1185">Reference proteome</keyword>
<feature type="region of interest" description="Disordered" evidence="1">
    <location>
        <begin position="232"/>
        <end position="396"/>
    </location>
</feature>
<comment type="caution">
    <text evidence="2">The sequence shown here is derived from an EMBL/GenBank/DDBJ whole genome shotgun (WGS) entry which is preliminary data.</text>
</comment>
<feature type="compositionally biased region" description="Polar residues" evidence="1">
    <location>
        <begin position="33"/>
        <end position="42"/>
    </location>
</feature>
<evidence type="ECO:0000313" key="3">
    <source>
        <dbReference type="Proteomes" id="UP000311382"/>
    </source>
</evidence>
<accession>A0A5C5G1P8</accession>
<feature type="compositionally biased region" description="Basic residues" evidence="1">
    <location>
        <begin position="46"/>
        <end position="57"/>
    </location>
</feature>
<reference evidence="2 3" key="1">
    <citation type="submission" date="2019-03" db="EMBL/GenBank/DDBJ databases">
        <title>Rhodosporidium diobovatum UCD-FST 08-225 genome sequencing, assembly, and annotation.</title>
        <authorList>
            <person name="Fakankun I.U."/>
            <person name="Fristensky B."/>
            <person name="Levin D.B."/>
        </authorList>
    </citation>
    <scope>NUCLEOTIDE SEQUENCE [LARGE SCALE GENOMIC DNA]</scope>
    <source>
        <strain evidence="2 3">UCD-FST 08-225</strain>
    </source>
</reference>
<proteinExistence type="predicted"/>
<dbReference type="OrthoDB" id="1928087at2759"/>
<feature type="compositionally biased region" description="Basic and acidic residues" evidence="1">
    <location>
        <begin position="323"/>
        <end position="332"/>
    </location>
</feature>
<dbReference type="SUPFAM" id="SSF57903">
    <property type="entry name" value="FYVE/PHD zinc finger"/>
    <property type="match status" value="1"/>
</dbReference>
<protein>
    <submittedName>
        <fullName evidence="2">Uncharacterized protein</fullName>
    </submittedName>
</protein>
<evidence type="ECO:0000256" key="1">
    <source>
        <dbReference type="SAM" id="MobiDB-lite"/>
    </source>
</evidence>
<dbReference type="AlphaFoldDB" id="A0A5C5G1P8"/>
<dbReference type="SUPFAM" id="SSF46785">
    <property type="entry name" value="Winged helix' DNA-binding domain"/>
    <property type="match status" value="1"/>
</dbReference>